<feature type="region of interest" description="Disordered" evidence="6">
    <location>
        <begin position="1"/>
        <end position="22"/>
    </location>
</feature>
<keyword evidence="5" id="KW-0804">Transcription</keyword>
<evidence type="ECO:0000259" key="7">
    <source>
        <dbReference type="Pfam" id="PF00196"/>
    </source>
</evidence>
<dbReference type="PANTHER" id="PTHR43133:SF8">
    <property type="entry name" value="RNA POLYMERASE SIGMA FACTOR HI_1459-RELATED"/>
    <property type="match status" value="1"/>
</dbReference>
<dbReference type="InterPro" id="IPR013325">
    <property type="entry name" value="RNA_pol_sigma_r2"/>
</dbReference>
<gene>
    <name evidence="8" type="ORF">JIG36_24895</name>
</gene>
<name>A0ABS2AHV7_9ACTN</name>
<evidence type="ECO:0000256" key="6">
    <source>
        <dbReference type="SAM" id="MobiDB-lite"/>
    </source>
</evidence>
<comment type="similarity">
    <text evidence="1">Belongs to the sigma-70 factor family. ECF subfamily.</text>
</comment>
<evidence type="ECO:0000256" key="2">
    <source>
        <dbReference type="ARBA" id="ARBA00023015"/>
    </source>
</evidence>
<evidence type="ECO:0000256" key="3">
    <source>
        <dbReference type="ARBA" id="ARBA00023082"/>
    </source>
</evidence>
<proteinExistence type="inferred from homology"/>
<keyword evidence="9" id="KW-1185">Reference proteome</keyword>
<dbReference type="EMBL" id="JAENHP010000008">
    <property type="protein sequence ID" value="MBM2618801.1"/>
    <property type="molecule type" value="Genomic_DNA"/>
</dbReference>
<feature type="region of interest" description="Disordered" evidence="6">
    <location>
        <begin position="185"/>
        <end position="206"/>
    </location>
</feature>
<dbReference type="InterPro" id="IPR000792">
    <property type="entry name" value="Tscrpt_reg_LuxR_C"/>
</dbReference>
<evidence type="ECO:0000256" key="4">
    <source>
        <dbReference type="ARBA" id="ARBA00023125"/>
    </source>
</evidence>
<dbReference type="Proteomes" id="UP000632138">
    <property type="component" value="Unassembled WGS sequence"/>
</dbReference>
<dbReference type="InterPro" id="IPR013324">
    <property type="entry name" value="RNA_pol_sigma_r3/r4-like"/>
</dbReference>
<evidence type="ECO:0000256" key="1">
    <source>
        <dbReference type="ARBA" id="ARBA00010641"/>
    </source>
</evidence>
<feature type="domain" description="HTH luxR-type" evidence="7">
    <location>
        <begin position="144"/>
        <end position="181"/>
    </location>
</feature>
<dbReference type="InterPro" id="IPR039425">
    <property type="entry name" value="RNA_pol_sigma-70-like"/>
</dbReference>
<dbReference type="SUPFAM" id="SSF88659">
    <property type="entry name" value="Sigma3 and sigma4 domains of RNA polymerase sigma factors"/>
    <property type="match status" value="1"/>
</dbReference>
<dbReference type="InterPro" id="IPR036388">
    <property type="entry name" value="WH-like_DNA-bd_sf"/>
</dbReference>
<dbReference type="RefSeq" id="WP_203378812.1">
    <property type="nucleotide sequence ID" value="NZ_JAENHP010000008.1"/>
</dbReference>
<dbReference type="Gene3D" id="1.10.10.10">
    <property type="entry name" value="Winged helix-like DNA-binding domain superfamily/Winged helix DNA-binding domain"/>
    <property type="match status" value="1"/>
</dbReference>
<dbReference type="Gene3D" id="1.10.1740.10">
    <property type="match status" value="1"/>
</dbReference>
<reference evidence="8 9" key="1">
    <citation type="submission" date="2021-01" db="EMBL/GenBank/DDBJ databases">
        <title>Actinoplanes sp. nov. LDG1-06 isolated from lichen.</title>
        <authorList>
            <person name="Saeng-In P."/>
            <person name="Phongsopitanun W."/>
            <person name="Kanchanasin P."/>
            <person name="Yuki M."/>
            <person name="Kudo T."/>
            <person name="Ohkuma M."/>
            <person name="Tanasupawat S."/>
        </authorList>
    </citation>
    <scope>NUCLEOTIDE SEQUENCE [LARGE SCALE GENOMIC DNA]</scope>
    <source>
        <strain evidence="8 9">LDG1-06</strain>
    </source>
</reference>
<keyword evidence="2" id="KW-0805">Transcription regulation</keyword>
<dbReference type="NCBIfam" id="TIGR02937">
    <property type="entry name" value="sigma70-ECF"/>
    <property type="match status" value="1"/>
</dbReference>
<evidence type="ECO:0000313" key="8">
    <source>
        <dbReference type="EMBL" id="MBM2618801.1"/>
    </source>
</evidence>
<evidence type="ECO:0000256" key="5">
    <source>
        <dbReference type="ARBA" id="ARBA00023163"/>
    </source>
</evidence>
<evidence type="ECO:0000313" key="9">
    <source>
        <dbReference type="Proteomes" id="UP000632138"/>
    </source>
</evidence>
<accession>A0ABS2AHV7</accession>
<keyword evidence="4" id="KW-0238">DNA-binding</keyword>
<organism evidence="8 9">
    <name type="scientific">Paractinoplanes ovalisporus</name>
    <dbReference type="NCBI Taxonomy" id="2810368"/>
    <lineage>
        <taxon>Bacteria</taxon>
        <taxon>Bacillati</taxon>
        <taxon>Actinomycetota</taxon>
        <taxon>Actinomycetes</taxon>
        <taxon>Micromonosporales</taxon>
        <taxon>Micromonosporaceae</taxon>
        <taxon>Paractinoplanes</taxon>
    </lineage>
</organism>
<feature type="compositionally biased region" description="Polar residues" evidence="6">
    <location>
        <begin position="1"/>
        <end position="10"/>
    </location>
</feature>
<dbReference type="InterPro" id="IPR014284">
    <property type="entry name" value="RNA_pol_sigma-70_dom"/>
</dbReference>
<dbReference type="Pfam" id="PF00196">
    <property type="entry name" value="GerE"/>
    <property type="match status" value="1"/>
</dbReference>
<comment type="caution">
    <text evidence="8">The sequence shown here is derived from an EMBL/GenBank/DDBJ whole genome shotgun (WGS) entry which is preliminary data.</text>
</comment>
<sequence>MSVVSGSSALTPGPDDEARRKADEERLRALHLAEYHRFFEVSHHIAERVLRARWAHRETVQDALQDAYLQALVRWEKVRVHENPIAWVITTARYRIFHAYKKTQREAATAPDELPAVSEADVADVWRVQDSLRTWLQQIRPTHAEVFQMSHEGFTDREIAMTLGIAERSVQCYRAAARKRLRELAERDGFTTSDRDDREGDDRGPR</sequence>
<protein>
    <submittedName>
        <fullName evidence="8">RNA polymerase sigma factor</fullName>
    </submittedName>
</protein>
<keyword evidence="3" id="KW-0731">Sigma factor</keyword>
<dbReference type="PANTHER" id="PTHR43133">
    <property type="entry name" value="RNA POLYMERASE ECF-TYPE SIGMA FACTO"/>
    <property type="match status" value="1"/>
</dbReference>
<dbReference type="SUPFAM" id="SSF88946">
    <property type="entry name" value="Sigma2 domain of RNA polymerase sigma factors"/>
    <property type="match status" value="1"/>
</dbReference>